<dbReference type="InterPro" id="IPR050545">
    <property type="entry name" value="Mycobact_MmpL"/>
</dbReference>
<feature type="transmembrane region" description="Helical" evidence="8">
    <location>
        <begin position="733"/>
        <end position="753"/>
    </location>
</feature>
<keyword evidence="5 8" id="KW-0472">Membrane</keyword>
<sequence>MARWLSALGSLVARRPRTTIGTWLVLLALGVTGYLTLGGTLSSTVSLPGTPTARVAEQLQQEFPDASGGSGTVVFHAEDGAALTDAQRSEISALLARVAQTPGVKGTVDPFTTTAQRDQQAQQLEGGQQQIDAARAQLDAGQAQLTAGRAQLEALPAAAQQSPRVQAQLAALEQQQTQLDAGRAQLEEQARQADLGSRLVAVSEGVRQVSADGGTALGVVQFALPQDQVTPETKEAVVSQLQSDEGRSTIPGVQVALSQELVQEVPEVFGPGEAVGLVIAAVTLLVVLGTAIAAAVPIVSAVVGVGVGVTAALSLSGVVDMISVTPILGVMLGLAVGIDYSLFLINRHRRQLLHGMPLRASIALATGTAGNAVVFAGLTVVIALAALNVTGIGFLGLMGTVGAFCVLVAVAMAVTFTPAVLSLLGARVLRRKERAFYDRHDAAAEQQRHDDDAAEAAAQRALRPMRTGRAVVTVVLGVAVLGLLAVPAASLRLGLPDGSSESADSTQYQAFELTERAFGAGANGPLLVVADLPQPLTGTDQLAEQVRVAEQLKGLADVAAVAPIGASADSRLLAFQVVPVSGPTAEATEVLVQDIRALPEGYGVAGVASGNIDVSEKLAGALPGYLGLVVGLSLLILVVVFRSLLVPLTATLGFVLSLFATLGAITAVYQWGWLASVFGVTTPGPVLSFLPTIVIGIMFGLAMDYQLFLVSGMREAYAHGAHARTAVTAGVKAGRRVVVAAAIIMISVFAGFIGSDSVIIRSFGFGLAFGVLADAFVVRLLVIPAVMHLLGRSAWWLPGWLARVLPDVDVEGASLERSHAGAGAGAGAGATVAGGAAEAAPTR</sequence>
<dbReference type="SUPFAM" id="SSF82866">
    <property type="entry name" value="Multidrug efflux transporter AcrB transmembrane domain"/>
    <property type="match status" value="2"/>
</dbReference>
<feature type="transmembrane region" description="Helical" evidence="8">
    <location>
        <begin position="274"/>
        <end position="307"/>
    </location>
</feature>
<proteinExistence type="predicted"/>
<feature type="transmembrane region" description="Helical" evidence="8">
    <location>
        <begin position="470"/>
        <end position="490"/>
    </location>
</feature>
<dbReference type="PANTHER" id="PTHR33406">
    <property type="entry name" value="MEMBRANE PROTEIN MJ1562-RELATED"/>
    <property type="match status" value="1"/>
</dbReference>
<feature type="coiled-coil region" evidence="6">
    <location>
        <begin position="117"/>
        <end position="144"/>
    </location>
</feature>
<feature type="transmembrane region" description="Helical" evidence="8">
    <location>
        <begin position="20"/>
        <end position="37"/>
    </location>
</feature>
<evidence type="ECO:0000256" key="7">
    <source>
        <dbReference type="SAM" id="MobiDB-lite"/>
    </source>
</evidence>
<feature type="transmembrane region" description="Helical" evidence="8">
    <location>
        <begin position="648"/>
        <end position="669"/>
    </location>
</feature>
<feature type="transmembrane region" description="Helical" evidence="8">
    <location>
        <begin position="689"/>
        <end position="712"/>
    </location>
</feature>
<keyword evidence="4 8" id="KW-1133">Transmembrane helix</keyword>
<feature type="transmembrane region" description="Helical" evidence="8">
    <location>
        <begin position="392"/>
        <end position="424"/>
    </location>
</feature>
<keyword evidence="3 8" id="KW-0812">Transmembrane</keyword>
<dbReference type="Pfam" id="PF03176">
    <property type="entry name" value="MMPL"/>
    <property type="match status" value="2"/>
</dbReference>
<evidence type="ECO:0000256" key="6">
    <source>
        <dbReference type="SAM" id="Coils"/>
    </source>
</evidence>
<gene>
    <name evidence="10" type="ORF">FMM08_02130</name>
</gene>
<accession>A0A5C8ZM29</accession>
<evidence type="ECO:0000256" key="8">
    <source>
        <dbReference type="SAM" id="Phobius"/>
    </source>
</evidence>
<evidence type="ECO:0000313" key="11">
    <source>
        <dbReference type="Proteomes" id="UP000321234"/>
    </source>
</evidence>
<dbReference type="EMBL" id="VKAC01000001">
    <property type="protein sequence ID" value="TXR58036.1"/>
    <property type="molecule type" value="Genomic_DNA"/>
</dbReference>
<dbReference type="AlphaFoldDB" id="A0A5C8ZM29"/>
<evidence type="ECO:0000256" key="5">
    <source>
        <dbReference type="ARBA" id="ARBA00023136"/>
    </source>
</evidence>
<evidence type="ECO:0000256" key="1">
    <source>
        <dbReference type="ARBA" id="ARBA00004651"/>
    </source>
</evidence>
<dbReference type="PANTHER" id="PTHR33406:SF13">
    <property type="entry name" value="MEMBRANE PROTEIN YDFJ"/>
    <property type="match status" value="1"/>
</dbReference>
<evidence type="ECO:0000256" key="3">
    <source>
        <dbReference type="ARBA" id="ARBA00022692"/>
    </source>
</evidence>
<feature type="transmembrane region" description="Helical" evidence="8">
    <location>
        <begin position="358"/>
        <end position="386"/>
    </location>
</feature>
<feature type="compositionally biased region" description="Low complexity" evidence="7">
    <location>
        <begin position="829"/>
        <end position="843"/>
    </location>
</feature>
<organism evidence="10 11">
    <name type="scientific">Quadrisphaera setariae</name>
    <dbReference type="NCBI Taxonomy" id="2593304"/>
    <lineage>
        <taxon>Bacteria</taxon>
        <taxon>Bacillati</taxon>
        <taxon>Actinomycetota</taxon>
        <taxon>Actinomycetes</taxon>
        <taxon>Kineosporiales</taxon>
        <taxon>Kineosporiaceae</taxon>
        <taxon>Quadrisphaera</taxon>
    </lineage>
</organism>
<evidence type="ECO:0000259" key="9">
    <source>
        <dbReference type="PROSITE" id="PS50156"/>
    </source>
</evidence>
<feature type="region of interest" description="Disordered" evidence="7">
    <location>
        <begin position="821"/>
        <end position="843"/>
    </location>
</feature>
<dbReference type="Proteomes" id="UP000321234">
    <property type="component" value="Unassembled WGS sequence"/>
</dbReference>
<dbReference type="OrthoDB" id="7051771at2"/>
<protein>
    <submittedName>
        <fullName evidence="10">MMPL family transporter</fullName>
    </submittedName>
</protein>
<evidence type="ECO:0000256" key="2">
    <source>
        <dbReference type="ARBA" id="ARBA00022475"/>
    </source>
</evidence>
<dbReference type="InterPro" id="IPR000731">
    <property type="entry name" value="SSD"/>
</dbReference>
<dbReference type="GO" id="GO:0005886">
    <property type="term" value="C:plasma membrane"/>
    <property type="evidence" value="ECO:0007669"/>
    <property type="project" value="UniProtKB-SubCell"/>
</dbReference>
<feature type="domain" description="SSD" evidence="9">
    <location>
        <begin position="294"/>
        <end position="423"/>
    </location>
</feature>
<keyword evidence="6" id="KW-0175">Coiled coil</keyword>
<keyword evidence="11" id="KW-1185">Reference proteome</keyword>
<dbReference type="InterPro" id="IPR004869">
    <property type="entry name" value="MMPL_dom"/>
</dbReference>
<name>A0A5C8ZM29_9ACTN</name>
<feature type="transmembrane region" description="Helical" evidence="8">
    <location>
        <begin position="327"/>
        <end position="346"/>
    </location>
</feature>
<comment type="subcellular location">
    <subcellularLocation>
        <location evidence="1">Cell membrane</location>
        <topology evidence="1">Multi-pass membrane protein</topology>
    </subcellularLocation>
</comment>
<reference evidence="10 11" key="1">
    <citation type="submission" date="2019-07" db="EMBL/GenBank/DDBJ databases">
        <title>Quadrisphaera sp. strain DD2A genome sequencing and assembly.</title>
        <authorList>
            <person name="Kim I."/>
        </authorList>
    </citation>
    <scope>NUCLEOTIDE SEQUENCE [LARGE SCALE GENOMIC DNA]</scope>
    <source>
        <strain evidence="10 11">DD2A</strain>
    </source>
</reference>
<dbReference type="RefSeq" id="WP_147924647.1">
    <property type="nucleotide sequence ID" value="NZ_VKAC01000001.1"/>
</dbReference>
<dbReference type="Gene3D" id="1.20.1640.10">
    <property type="entry name" value="Multidrug efflux transporter AcrB transmembrane domain"/>
    <property type="match status" value="2"/>
</dbReference>
<evidence type="ECO:0000313" key="10">
    <source>
        <dbReference type="EMBL" id="TXR58036.1"/>
    </source>
</evidence>
<keyword evidence="2" id="KW-1003">Cell membrane</keyword>
<evidence type="ECO:0000256" key="4">
    <source>
        <dbReference type="ARBA" id="ARBA00022989"/>
    </source>
</evidence>
<dbReference type="PROSITE" id="PS50156">
    <property type="entry name" value="SSD"/>
    <property type="match status" value="1"/>
</dbReference>
<feature type="transmembrane region" description="Helical" evidence="8">
    <location>
        <begin position="759"/>
        <end position="782"/>
    </location>
</feature>
<feature type="transmembrane region" description="Helical" evidence="8">
    <location>
        <begin position="622"/>
        <end position="641"/>
    </location>
</feature>
<comment type="caution">
    <text evidence="10">The sequence shown here is derived from an EMBL/GenBank/DDBJ whole genome shotgun (WGS) entry which is preliminary data.</text>
</comment>